<organism evidence="1 2">
    <name type="scientific">Thelephora ganbajun</name>
    <name type="common">Ganba fungus</name>
    <dbReference type="NCBI Taxonomy" id="370292"/>
    <lineage>
        <taxon>Eukaryota</taxon>
        <taxon>Fungi</taxon>
        <taxon>Dikarya</taxon>
        <taxon>Basidiomycota</taxon>
        <taxon>Agaricomycotina</taxon>
        <taxon>Agaricomycetes</taxon>
        <taxon>Thelephorales</taxon>
        <taxon>Thelephoraceae</taxon>
        <taxon>Thelephora</taxon>
    </lineage>
</organism>
<dbReference type="Proteomes" id="UP000886501">
    <property type="component" value="Unassembled WGS sequence"/>
</dbReference>
<keyword evidence="2" id="KW-1185">Reference proteome</keyword>
<sequence length="485" mass="52689">MSPTSPARDSHSPPVPIPPDTSSSLPYSSRPERTPNSQGTSPVDPSATISVPHPTSSPLVSSLHQHLQQQQAEPGISHAPSPPSASTSPRHRPFEASQDRRMHSPSSSSQGDAADTEMESGPSSSQLVGQHQPQDLPPKKKRTRTLTTPHQSAVLHALLAQSRFPTTAMREEVGRQIGLSARKVQIWFQNQRQKARRPQGQNASPQRLDRPPQFGPFLSYPLPAHSTGPQSTSAGSVHDPHWSSPLAIPGRPDAYPRPSILDSPLESGGPSDVHPRRAISPGGGLPHLPISPTRRLSLATETRHPRLNQLQGREPPQQEESLDLPPLVQTGLPSPSSDHPPTGLPSLRDVPSFRRSLTGLPPTSPTTTLPPPFTMEPQPQWEPETVLPITSAWRGPNYTTSPNSRRLSSDSFPPNFELTRSPEPERTPRQSESHAGGRVPNRSTAARFDPIRSSRNNSLPSPSRSSHPRTSAGRRHSDDPQLNDP</sequence>
<reference evidence="1" key="1">
    <citation type="submission" date="2019-10" db="EMBL/GenBank/DDBJ databases">
        <authorList>
            <consortium name="DOE Joint Genome Institute"/>
            <person name="Kuo A."/>
            <person name="Miyauchi S."/>
            <person name="Kiss E."/>
            <person name="Drula E."/>
            <person name="Kohler A."/>
            <person name="Sanchez-Garcia M."/>
            <person name="Andreopoulos B."/>
            <person name="Barry K.W."/>
            <person name="Bonito G."/>
            <person name="Buee M."/>
            <person name="Carver A."/>
            <person name="Chen C."/>
            <person name="Cichocki N."/>
            <person name="Clum A."/>
            <person name="Culley D."/>
            <person name="Crous P.W."/>
            <person name="Fauchery L."/>
            <person name="Girlanda M."/>
            <person name="Hayes R."/>
            <person name="Keri Z."/>
            <person name="Labutti K."/>
            <person name="Lipzen A."/>
            <person name="Lombard V."/>
            <person name="Magnuson J."/>
            <person name="Maillard F."/>
            <person name="Morin E."/>
            <person name="Murat C."/>
            <person name="Nolan M."/>
            <person name="Ohm R."/>
            <person name="Pangilinan J."/>
            <person name="Pereira M."/>
            <person name="Perotto S."/>
            <person name="Peter M."/>
            <person name="Riley R."/>
            <person name="Sitrit Y."/>
            <person name="Stielow B."/>
            <person name="Szollosi G."/>
            <person name="Zifcakova L."/>
            <person name="Stursova M."/>
            <person name="Spatafora J.W."/>
            <person name="Tedersoo L."/>
            <person name="Vaario L.-M."/>
            <person name="Yamada A."/>
            <person name="Yan M."/>
            <person name="Wang P."/>
            <person name="Xu J."/>
            <person name="Bruns T."/>
            <person name="Baldrian P."/>
            <person name="Vilgalys R."/>
            <person name="Henrissat B."/>
            <person name="Grigoriev I.V."/>
            <person name="Hibbett D."/>
            <person name="Nagy L.G."/>
            <person name="Martin F.M."/>
        </authorList>
    </citation>
    <scope>NUCLEOTIDE SEQUENCE</scope>
    <source>
        <strain evidence="1">P2</strain>
    </source>
</reference>
<protein>
    <submittedName>
        <fullName evidence="1">Homeobox-domain-containing protein</fullName>
    </submittedName>
</protein>
<keyword evidence="1" id="KW-0238">DNA-binding</keyword>
<name>A0ACB6ZVB6_THEGA</name>
<proteinExistence type="predicted"/>
<gene>
    <name evidence="1" type="ORF">BDM02DRAFT_1563116</name>
</gene>
<dbReference type="EMBL" id="MU117963">
    <property type="protein sequence ID" value="KAF9653601.1"/>
    <property type="molecule type" value="Genomic_DNA"/>
</dbReference>
<evidence type="ECO:0000313" key="1">
    <source>
        <dbReference type="EMBL" id="KAF9653601.1"/>
    </source>
</evidence>
<evidence type="ECO:0000313" key="2">
    <source>
        <dbReference type="Proteomes" id="UP000886501"/>
    </source>
</evidence>
<reference evidence="1" key="2">
    <citation type="journal article" date="2020" name="Nat. Commun.">
        <title>Large-scale genome sequencing of mycorrhizal fungi provides insights into the early evolution of symbiotic traits.</title>
        <authorList>
            <person name="Miyauchi S."/>
            <person name="Kiss E."/>
            <person name="Kuo A."/>
            <person name="Drula E."/>
            <person name="Kohler A."/>
            <person name="Sanchez-Garcia M."/>
            <person name="Morin E."/>
            <person name="Andreopoulos B."/>
            <person name="Barry K.W."/>
            <person name="Bonito G."/>
            <person name="Buee M."/>
            <person name="Carver A."/>
            <person name="Chen C."/>
            <person name="Cichocki N."/>
            <person name="Clum A."/>
            <person name="Culley D."/>
            <person name="Crous P.W."/>
            <person name="Fauchery L."/>
            <person name="Girlanda M."/>
            <person name="Hayes R.D."/>
            <person name="Keri Z."/>
            <person name="LaButti K."/>
            <person name="Lipzen A."/>
            <person name="Lombard V."/>
            <person name="Magnuson J."/>
            <person name="Maillard F."/>
            <person name="Murat C."/>
            <person name="Nolan M."/>
            <person name="Ohm R.A."/>
            <person name="Pangilinan J."/>
            <person name="Pereira M.F."/>
            <person name="Perotto S."/>
            <person name="Peter M."/>
            <person name="Pfister S."/>
            <person name="Riley R."/>
            <person name="Sitrit Y."/>
            <person name="Stielow J.B."/>
            <person name="Szollosi G."/>
            <person name="Zifcakova L."/>
            <person name="Stursova M."/>
            <person name="Spatafora J.W."/>
            <person name="Tedersoo L."/>
            <person name="Vaario L.M."/>
            <person name="Yamada A."/>
            <person name="Yan M."/>
            <person name="Wang P."/>
            <person name="Xu J."/>
            <person name="Bruns T."/>
            <person name="Baldrian P."/>
            <person name="Vilgalys R."/>
            <person name="Dunand C."/>
            <person name="Henrissat B."/>
            <person name="Grigoriev I.V."/>
            <person name="Hibbett D."/>
            <person name="Nagy L.G."/>
            <person name="Martin F.M."/>
        </authorList>
    </citation>
    <scope>NUCLEOTIDE SEQUENCE</scope>
    <source>
        <strain evidence="1">P2</strain>
    </source>
</reference>
<accession>A0ACB6ZVB6</accession>
<keyword evidence="1" id="KW-0371">Homeobox</keyword>
<comment type="caution">
    <text evidence="1">The sequence shown here is derived from an EMBL/GenBank/DDBJ whole genome shotgun (WGS) entry which is preliminary data.</text>
</comment>